<feature type="coiled-coil region" evidence="6">
    <location>
        <begin position="141"/>
        <end position="168"/>
    </location>
</feature>
<evidence type="ECO:0000256" key="3">
    <source>
        <dbReference type="ARBA" id="ARBA00022782"/>
    </source>
</evidence>
<evidence type="ECO:0000256" key="7">
    <source>
        <dbReference type="SAM" id="MobiDB-lite"/>
    </source>
</evidence>
<evidence type="ECO:0000256" key="6">
    <source>
        <dbReference type="SAM" id="Coils"/>
    </source>
</evidence>
<dbReference type="Proteomes" id="UP000695000">
    <property type="component" value="Unplaced"/>
</dbReference>
<name>A0ABM1MCS1_NICVS</name>
<evidence type="ECO:0000256" key="2">
    <source>
        <dbReference type="ARBA" id="ARBA00022473"/>
    </source>
</evidence>
<dbReference type="RefSeq" id="XP_017772371.1">
    <property type="nucleotide sequence ID" value="XM_017916882.1"/>
</dbReference>
<dbReference type="PANTHER" id="PTHR19290:SF162">
    <property type="entry name" value="TRANSCRIPTION FACTOR ATOH7"/>
    <property type="match status" value="1"/>
</dbReference>
<accession>A0ABM1MCS1</accession>
<dbReference type="PANTHER" id="PTHR19290">
    <property type="entry name" value="BASIC HELIX-LOOP-HELIX PROTEIN NEUROGENIN-RELATED"/>
    <property type="match status" value="1"/>
</dbReference>
<keyword evidence="3" id="KW-0221">Differentiation</keyword>
<keyword evidence="6" id="KW-0175">Coiled coil</keyword>
<dbReference type="InterPro" id="IPR036638">
    <property type="entry name" value="HLH_DNA-bd_sf"/>
</dbReference>
<feature type="domain" description="BHLH" evidence="8">
    <location>
        <begin position="135"/>
        <end position="187"/>
    </location>
</feature>
<dbReference type="Pfam" id="PF00010">
    <property type="entry name" value="HLH"/>
    <property type="match status" value="1"/>
</dbReference>
<dbReference type="Gene3D" id="4.10.280.10">
    <property type="entry name" value="Helix-loop-helix DNA-binding domain"/>
    <property type="match status" value="1"/>
</dbReference>
<dbReference type="GeneID" id="108559561"/>
<reference evidence="10" key="1">
    <citation type="submission" date="2025-08" db="UniProtKB">
        <authorList>
            <consortium name="RefSeq"/>
        </authorList>
    </citation>
    <scope>IDENTIFICATION</scope>
    <source>
        <tissue evidence="10">Whole Larva</tissue>
    </source>
</reference>
<keyword evidence="2" id="KW-0217">Developmental protein</keyword>
<gene>
    <name evidence="10" type="primary">LOC108559561</name>
</gene>
<dbReference type="PROSITE" id="PS50888">
    <property type="entry name" value="BHLH"/>
    <property type="match status" value="1"/>
</dbReference>
<keyword evidence="9" id="KW-1185">Reference proteome</keyword>
<evidence type="ECO:0000256" key="4">
    <source>
        <dbReference type="ARBA" id="ARBA00022902"/>
    </source>
</evidence>
<keyword evidence="5" id="KW-0539">Nucleus</keyword>
<dbReference type="InterPro" id="IPR050359">
    <property type="entry name" value="bHLH_transcription_factors"/>
</dbReference>
<evidence type="ECO:0000256" key="1">
    <source>
        <dbReference type="ARBA" id="ARBA00004123"/>
    </source>
</evidence>
<feature type="compositionally biased region" description="Low complexity" evidence="7">
    <location>
        <begin position="84"/>
        <end position="101"/>
    </location>
</feature>
<comment type="subcellular location">
    <subcellularLocation>
        <location evidence="1">Nucleus</location>
    </subcellularLocation>
</comment>
<organism evidence="9 10">
    <name type="scientific">Nicrophorus vespilloides</name>
    <name type="common">Boreal carrion beetle</name>
    <dbReference type="NCBI Taxonomy" id="110193"/>
    <lineage>
        <taxon>Eukaryota</taxon>
        <taxon>Metazoa</taxon>
        <taxon>Ecdysozoa</taxon>
        <taxon>Arthropoda</taxon>
        <taxon>Hexapoda</taxon>
        <taxon>Insecta</taxon>
        <taxon>Pterygota</taxon>
        <taxon>Neoptera</taxon>
        <taxon>Endopterygota</taxon>
        <taxon>Coleoptera</taxon>
        <taxon>Polyphaga</taxon>
        <taxon>Staphyliniformia</taxon>
        <taxon>Silphidae</taxon>
        <taxon>Nicrophorinae</taxon>
        <taxon>Nicrophorus</taxon>
    </lineage>
</organism>
<evidence type="ECO:0000313" key="9">
    <source>
        <dbReference type="Proteomes" id="UP000695000"/>
    </source>
</evidence>
<proteinExistence type="predicted"/>
<dbReference type="SMART" id="SM00353">
    <property type="entry name" value="HLH"/>
    <property type="match status" value="1"/>
</dbReference>
<keyword evidence="4" id="KW-0524">Neurogenesis</keyword>
<sequence length="198" mass="23041">MSVIKPFASRLTQDMNVYQNYENYQNTSYSFINLSNLRYDDQATIKLERDFNIRISEQPEQFDADTFDSFSSAADSYYHFEGTNNNNNSSNSSGNNNNGSGIFEATNLPDAKMKVRSRKRCIVRERQPSPTVMKKRRLAANARERRRMNGLNEAFDRLRQVIPNLETEQKLSKFETLQMAQTYISALMDLLQRDSMNR</sequence>
<protein>
    <submittedName>
        <fullName evidence="10">Protein lin-32-like</fullName>
    </submittedName>
</protein>
<dbReference type="InterPro" id="IPR011598">
    <property type="entry name" value="bHLH_dom"/>
</dbReference>
<evidence type="ECO:0000259" key="8">
    <source>
        <dbReference type="PROSITE" id="PS50888"/>
    </source>
</evidence>
<feature type="region of interest" description="Disordered" evidence="7">
    <location>
        <begin position="81"/>
        <end position="105"/>
    </location>
</feature>
<evidence type="ECO:0000256" key="5">
    <source>
        <dbReference type="ARBA" id="ARBA00023242"/>
    </source>
</evidence>
<dbReference type="SUPFAM" id="SSF47459">
    <property type="entry name" value="HLH, helix-loop-helix DNA-binding domain"/>
    <property type="match status" value="1"/>
</dbReference>
<evidence type="ECO:0000313" key="10">
    <source>
        <dbReference type="RefSeq" id="XP_017772371.1"/>
    </source>
</evidence>